<feature type="domain" description="2TM" evidence="2">
    <location>
        <begin position="26"/>
        <end position="109"/>
    </location>
</feature>
<evidence type="ECO:0000313" key="3">
    <source>
        <dbReference type="EMBL" id="TDE02391.1"/>
    </source>
</evidence>
<evidence type="ECO:0000313" key="4">
    <source>
        <dbReference type="Proteomes" id="UP000294597"/>
    </source>
</evidence>
<feature type="transmembrane region" description="Helical" evidence="1">
    <location>
        <begin position="74"/>
        <end position="94"/>
    </location>
</feature>
<dbReference type="EMBL" id="SMFO01000011">
    <property type="protein sequence ID" value="TDE02391.1"/>
    <property type="molecule type" value="Genomic_DNA"/>
</dbReference>
<dbReference type="InterPro" id="IPR025698">
    <property type="entry name" value="2TM_dom"/>
</dbReference>
<keyword evidence="1" id="KW-0472">Membrane</keyword>
<evidence type="ECO:0000256" key="1">
    <source>
        <dbReference type="SAM" id="Phobius"/>
    </source>
</evidence>
<accession>A0A4R5CTZ3</accession>
<dbReference type="RefSeq" id="WP_132112268.1">
    <property type="nucleotide sequence ID" value="NZ_SMFO01000011.1"/>
</dbReference>
<comment type="caution">
    <text evidence="3">The sequence shown here is derived from an EMBL/GenBank/DDBJ whole genome shotgun (WGS) entry which is preliminary data.</text>
</comment>
<protein>
    <submittedName>
        <fullName evidence="3">2TM domain-containing protein</fullName>
    </submittedName>
</protein>
<proteinExistence type="predicted"/>
<dbReference type="Pfam" id="PF13239">
    <property type="entry name" value="2TM"/>
    <property type="match status" value="1"/>
</dbReference>
<evidence type="ECO:0000259" key="2">
    <source>
        <dbReference type="Pfam" id="PF13239"/>
    </source>
</evidence>
<keyword evidence="1" id="KW-1133">Transmembrane helix</keyword>
<gene>
    <name evidence="3" type="ORF">E0F98_13280</name>
</gene>
<sequence length="117" mass="13986">MGRFRKRMDDSYQPEDNSSDERYNLAYKRVKRIKGFYIHALVYVLVNAFILLSISNSSRVGDAVFWEWQTWNTVFFWGIGLVAHGLSVFGKNIFFGTNWEEKKIQQFMDKDKENKWE</sequence>
<organism evidence="3 4">
    <name type="scientific">Flavobacterium hiemivividum</name>
    <dbReference type="NCBI Taxonomy" id="2541734"/>
    <lineage>
        <taxon>Bacteria</taxon>
        <taxon>Pseudomonadati</taxon>
        <taxon>Bacteroidota</taxon>
        <taxon>Flavobacteriia</taxon>
        <taxon>Flavobacteriales</taxon>
        <taxon>Flavobacteriaceae</taxon>
        <taxon>Flavobacterium</taxon>
    </lineage>
</organism>
<keyword evidence="4" id="KW-1185">Reference proteome</keyword>
<keyword evidence="1" id="KW-0812">Transmembrane</keyword>
<name>A0A4R5CTZ3_9FLAO</name>
<feature type="transmembrane region" description="Helical" evidence="1">
    <location>
        <begin position="36"/>
        <end position="54"/>
    </location>
</feature>
<dbReference type="AlphaFoldDB" id="A0A4R5CTZ3"/>
<reference evidence="3 4" key="1">
    <citation type="submission" date="2019-03" db="EMBL/GenBank/DDBJ databases">
        <title>Flavobacterium TSA-D2 sp. nov., isolated from arctic soil.</title>
        <authorList>
            <person name="Chaudhary D.K."/>
        </authorList>
    </citation>
    <scope>NUCLEOTIDE SEQUENCE [LARGE SCALE GENOMIC DNA]</scope>
    <source>
        <strain evidence="3 4">TSA-D2</strain>
    </source>
</reference>
<dbReference type="Proteomes" id="UP000294597">
    <property type="component" value="Unassembled WGS sequence"/>
</dbReference>